<evidence type="ECO:0000256" key="3">
    <source>
        <dbReference type="ARBA" id="ARBA00023239"/>
    </source>
</evidence>
<keyword evidence="2" id="KW-0520">NAD</keyword>
<dbReference type="GO" id="GO:0019557">
    <property type="term" value="P:L-histidine catabolic process to glutamate and formate"/>
    <property type="evidence" value="ECO:0007669"/>
    <property type="project" value="UniProtKB-UniPathway"/>
</dbReference>
<name>A0A0B1S6Q8_OESDE</name>
<dbReference type="OrthoDB" id="194468at2759"/>
<keyword evidence="7" id="KW-1185">Reference proteome</keyword>
<dbReference type="PANTHER" id="PTHR12216">
    <property type="entry name" value="UROCANATE HYDRATASE"/>
    <property type="match status" value="1"/>
</dbReference>
<dbReference type="InterPro" id="IPR038364">
    <property type="entry name" value="Urocanase_central_sf"/>
</dbReference>
<dbReference type="InterPro" id="IPR035085">
    <property type="entry name" value="Urocanase_Rossmann-like"/>
</dbReference>
<dbReference type="InterPro" id="IPR035400">
    <property type="entry name" value="Urocanase_N"/>
</dbReference>
<dbReference type="AlphaFoldDB" id="A0A0B1S6Q8"/>
<comment type="cofactor">
    <cofactor evidence="1">
        <name>NAD(+)</name>
        <dbReference type="ChEBI" id="CHEBI:57540"/>
    </cofactor>
</comment>
<proteinExistence type="predicted"/>
<organism evidence="6 7">
    <name type="scientific">Oesophagostomum dentatum</name>
    <name type="common">Nodular worm</name>
    <dbReference type="NCBI Taxonomy" id="61180"/>
    <lineage>
        <taxon>Eukaryota</taxon>
        <taxon>Metazoa</taxon>
        <taxon>Ecdysozoa</taxon>
        <taxon>Nematoda</taxon>
        <taxon>Chromadorea</taxon>
        <taxon>Rhabditida</taxon>
        <taxon>Rhabditina</taxon>
        <taxon>Rhabditomorpha</taxon>
        <taxon>Strongyloidea</taxon>
        <taxon>Strongylidae</taxon>
        <taxon>Oesophagostomum</taxon>
    </lineage>
</organism>
<feature type="domain" description="Urocanase N-terminal" evidence="5">
    <location>
        <begin position="1"/>
        <end position="63"/>
    </location>
</feature>
<evidence type="ECO:0000256" key="1">
    <source>
        <dbReference type="ARBA" id="ARBA00001911"/>
    </source>
</evidence>
<dbReference type="GO" id="GO:0019556">
    <property type="term" value="P:L-histidine catabolic process to glutamate and formamide"/>
    <property type="evidence" value="ECO:0007669"/>
    <property type="project" value="UniProtKB-UniPathway"/>
</dbReference>
<evidence type="ECO:0000259" key="4">
    <source>
        <dbReference type="Pfam" id="PF01175"/>
    </source>
</evidence>
<dbReference type="UniPathway" id="UPA00379">
    <property type="reaction ID" value="UER00550"/>
</dbReference>
<evidence type="ECO:0000259" key="5">
    <source>
        <dbReference type="Pfam" id="PF17391"/>
    </source>
</evidence>
<gene>
    <name evidence="6" type="ORF">OESDEN_21215</name>
</gene>
<sequence>MSSEQTLVMYSGHPLGLFPSHKDAPRVTITNGMVIPNFSTKPMYDKMFALGVTQYGQMTAGSYAYIGPQGIVHGTTITIMNAGRRYLGVDELAGKVFVTSGLGGMSGAQPKAATIAGCVSVTAEINPDALLKRHKQGWLDEYSSDLSEIISLIRKYRKEKKTRSIGYLGNIVDLWERLAEEPDNLVELGSDQTSLHNPFLGGYYPVGVTFEEANVMMTAEPERFKKLVQKSLLRQIAAIDKLASRGMHFWDYGNAFLVECQRAGANMRHPNAKDDKTFRYPSYMQDIMG</sequence>
<evidence type="ECO:0000313" key="7">
    <source>
        <dbReference type="Proteomes" id="UP000053660"/>
    </source>
</evidence>
<dbReference type="Proteomes" id="UP000053660">
    <property type="component" value="Unassembled WGS sequence"/>
</dbReference>
<dbReference type="FunFam" id="3.40.50.10730:FF:000002">
    <property type="entry name" value="Urocanate hydratase 1"/>
    <property type="match status" value="1"/>
</dbReference>
<dbReference type="Pfam" id="PF17391">
    <property type="entry name" value="Urocanase_N"/>
    <property type="match status" value="1"/>
</dbReference>
<dbReference type="EMBL" id="KN606716">
    <property type="protein sequence ID" value="KHJ79147.1"/>
    <property type="molecule type" value="Genomic_DNA"/>
</dbReference>
<dbReference type="InterPro" id="IPR036190">
    <property type="entry name" value="Urocanase_sf"/>
</dbReference>
<protein>
    <submittedName>
        <fullName evidence="6">Putative urocanate hydratase</fullName>
    </submittedName>
</protein>
<evidence type="ECO:0000256" key="2">
    <source>
        <dbReference type="ARBA" id="ARBA00023027"/>
    </source>
</evidence>
<dbReference type="InterPro" id="IPR023637">
    <property type="entry name" value="Urocanase-like"/>
</dbReference>
<dbReference type="Pfam" id="PF01175">
    <property type="entry name" value="Urocanase"/>
    <property type="match status" value="1"/>
</dbReference>
<reference evidence="6 7" key="1">
    <citation type="submission" date="2014-03" db="EMBL/GenBank/DDBJ databases">
        <title>Draft genome of the hookworm Oesophagostomum dentatum.</title>
        <authorList>
            <person name="Mitreva M."/>
        </authorList>
    </citation>
    <scope>NUCLEOTIDE SEQUENCE [LARGE SCALE GENOMIC DNA]</scope>
    <source>
        <strain evidence="6 7">OD-Hann</strain>
    </source>
</reference>
<keyword evidence="3" id="KW-0456">Lyase</keyword>
<dbReference type="Gene3D" id="3.40.1770.10">
    <property type="entry name" value="Urocanase superfamily"/>
    <property type="match status" value="1"/>
</dbReference>
<dbReference type="SUPFAM" id="SSF111326">
    <property type="entry name" value="Urocanase"/>
    <property type="match status" value="1"/>
</dbReference>
<evidence type="ECO:0000313" key="6">
    <source>
        <dbReference type="EMBL" id="KHJ79147.1"/>
    </source>
</evidence>
<dbReference type="Gene3D" id="3.40.50.10730">
    <property type="entry name" value="Urocanase like domains"/>
    <property type="match status" value="1"/>
</dbReference>
<dbReference type="PANTHER" id="PTHR12216:SF3">
    <property type="entry name" value="UROCANATE HYDRATASE"/>
    <property type="match status" value="1"/>
</dbReference>
<dbReference type="GO" id="GO:0016153">
    <property type="term" value="F:urocanate hydratase activity"/>
    <property type="evidence" value="ECO:0007669"/>
    <property type="project" value="TreeGrafter"/>
</dbReference>
<accession>A0A0B1S6Q8</accession>
<feature type="domain" description="Urocanase Rossmann-like" evidence="4">
    <location>
        <begin position="67"/>
        <end position="287"/>
    </location>
</feature>